<feature type="transmembrane region" description="Helical" evidence="1">
    <location>
        <begin position="59"/>
        <end position="80"/>
    </location>
</feature>
<evidence type="ECO:0000256" key="1">
    <source>
        <dbReference type="SAM" id="Phobius"/>
    </source>
</evidence>
<feature type="transmembrane region" description="Helical" evidence="1">
    <location>
        <begin position="147"/>
        <end position="172"/>
    </location>
</feature>
<keyword evidence="1" id="KW-0812">Transmembrane</keyword>
<sequence length="518" mass="58188">MNRTFVMIHTHLIKQMRSYSFLIVIGLTLFLGYAAVPAATSGYEVFTIGGVRGIYNSAWLGGMVAMFSSLLLWLFGFYMLRSKISEDQQRGVGPLIASTPISKFAYISSKVLSNFVILVVIQLVLIVAFIAMQWIRGEDMRLDWWGYLNPFLIVVLPSMAVLASVTVLFDVFPGLKGSFGNIFFFFMWIILGVVAIENPNGFLDVYGIDVIRSDMVQHAAAQYPSIDPQQQGGSFGYYPMEGAPLTFEWEGVAWTASLLLERSFWFLVALGLTVVSTLLFRRFSIGEAPKQGKVAALFAQVRPSVVEIEDKKHFDFTPIRRKTSGNFPRLVKAELLLMLKGINLWWYLVALGLIAFSLIAPLEISRNWLPLVLLWPLAIWSQMATRETLYRTEDFVLTSTSVFRPFFALWLSGVLVTLAMGSGVLVKGLLVQDLSLFAAWLVSTVFVPTLALMLGVWFRTRKMFEVIYLLWWYMGPVNGLSVLDFLSISGANQSMLYLTMTAAFLVVAVLGQKVRVQF</sequence>
<feature type="transmembrane region" description="Helical" evidence="1">
    <location>
        <begin position="111"/>
        <end position="135"/>
    </location>
</feature>
<evidence type="ECO:0008006" key="4">
    <source>
        <dbReference type="Google" id="ProtNLM"/>
    </source>
</evidence>
<protein>
    <recommendedName>
        <fullName evidence="4">ABC transporter permease</fullName>
    </recommendedName>
</protein>
<reference evidence="2 3" key="1">
    <citation type="submission" date="2023-07" db="EMBL/GenBank/DDBJ databases">
        <title>Genomic Encyclopedia of Type Strains, Phase IV (KMG-IV): sequencing the most valuable type-strain genomes for metagenomic binning, comparative biology and taxonomic classification.</title>
        <authorList>
            <person name="Goeker M."/>
        </authorList>
    </citation>
    <scope>NUCLEOTIDE SEQUENCE [LARGE SCALE GENOMIC DNA]</scope>
    <source>
        <strain evidence="2 3">DSM 45903</strain>
    </source>
</reference>
<keyword evidence="1" id="KW-1133">Transmembrane helix</keyword>
<feature type="transmembrane region" description="Helical" evidence="1">
    <location>
        <begin position="368"/>
        <end position="385"/>
    </location>
</feature>
<name>A0ABU1ISY2_9BACL</name>
<evidence type="ECO:0000313" key="3">
    <source>
        <dbReference type="Proteomes" id="UP001185012"/>
    </source>
</evidence>
<proteinExistence type="predicted"/>
<accession>A0ABU1ISY2</accession>
<organism evidence="2 3">
    <name type="scientific">Desmospora profundinema</name>
    <dbReference type="NCBI Taxonomy" id="1571184"/>
    <lineage>
        <taxon>Bacteria</taxon>
        <taxon>Bacillati</taxon>
        <taxon>Bacillota</taxon>
        <taxon>Bacilli</taxon>
        <taxon>Bacillales</taxon>
        <taxon>Thermoactinomycetaceae</taxon>
        <taxon>Desmospora</taxon>
    </lineage>
</organism>
<evidence type="ECO:0000313" key="2">
    <source>
        <dbReference type="EMBL" id="MDR6226885.1"/>
    </source>
</evidence>
<feature type="transmembrane region" description="Helical" evidence="1">
    <location>
        <begin position="494"/>
        <end position="511"/>
    </location>
</feature>
<gene>
    <name evidence="2" type="ORF">JOE21_002895</name>
</gene>
<feature type="transmembrane region" description="Helical" evidence="1">
    <location>
        <begin position="263"/>
        <end position="280"/>
    </location>
</feature>
<feature type="transmembrane region" description="Helical" evidence="1">
    <location>
        <begin position="344"/>
        <end position="362"/>
    </location>
</feature>
<dbReference type="Proteomes" id="UP001185012">
    <property type="component" value="Unassembled WGS sequence"/>
</dbReference>
<comment type="caution">
    <text evidence="2">The sequence shown here is derived from an EMBL/GenBank/DDBJ whole genome shotgun (WGS) entry which is preliminary data.</text>
</comment>
<feature type="transmembrane region" description="Helical" evidence="1">
    <location>
        <begin position="21"/>
        <end position="39"/>
    </location>
</feature>
<keyword evidence="1" id="KW-0472">Membrane</keyword>
<keyword evidence="3" id="KW-1185">Reference proteome</keyword>
<feature type="transmembrane region" description="Helical" evidence="1">
    <location>
        <begin position="406"/>
        <end position="425"/>
    </location>
</feature>
<feature type="transmembrane region" description="Helical" evidence="1">
    <location>
        <begin position="179"/>
        <end position="196"/>
    </location>
</feature>
<feature type="transmembrane region" description="Helical" evidence="1">
    <location>
        <begin position="470"/>
        <end position="488"/>
    </location>
</feature>
<feature type="transmembrane region" description="Helical" evidence="1">
    <location>
        <begin position="437"/>
        <end position="458"/>
    </location>
</feature>
<dbReference type="EMBL" id="JAVDQG010000006">
    <property type="protein sequence ID" value="MDR6226885.1"/>
    <property type="molecule type" value="Genomic_DNA"/>
</dbReference>
<dbReference type="RefSeq" id="WP_309867390.1">
    <property type="nucleotide sequence ID" value="NZ_JAVDQG010000006.1"/>
</dbReference>